<accession>D8S775</accession>
<gene>
    <name evidence="1" type="ORF">SELMODRAFT_418911</name>
</gene>
<sequence length="424" mass="47649">MSCSSLCLDATPCTRSFWMHSAIARGFGVGLAVTPESNYFVEPGEIYAGLRSDLEAGKYCALLGPRSTLKVPVCLVVDEADSLLNLSDHCLDVFFATLRDVKQRKDLYNLKSCMLIGVETVRDLLDGRYGRKSLIEEPRRLSPLPHDYYVRASGFDLDDIVSLLEQANEDYGGAVKDVKEIAASVFELTSGHKGLARSKEGHERVMGFVQAVEKPYQELESVRDLLAEGVLAVKRQDPQCVITSEEVEDPPVQGVVNGKWVIMQVLQTMEECQNQAEYALQFAFMCRLKAVLVHAYPMRDFLVLPEVKEKIDASKPSQKRLDTLVKDGTKGFELLVNCRREQLAECMQRAKPNHEQHGKQVFVVDFLMDVPAIQTRPDHDGVIYVGVRFQRANKKVVAIFIDCYNVKDKYAGTVKRWDGKLSFV</sequence>
<dbReference type="HOGENOM" id="CLU_589751_0_0_1"/>
<organism evidence="2">
    <name type="scientific">Selaginella moellendorffii</name>
    <name type="common">Spikemoss</name>
    <dbReference type="NCBI Taxonomy" id="88036"/>
    <lineage>
        <taxon>Eukaryota</taxon>
        <taxon>Viridiplantae</taxon>
        <taxon>Streptophyta</taxon>
        <taxon>Embryophyta</taxon>
        <taxon>Tracheophyta</taxon>
        <taxon>Lycopodiopsida</taxon>
        <taxon>Selaginellales</taxon>
        <taxon>Selaginellaceae</taxon>
        <taxon>Selaginella</taxon>
    </lineage>
</organism>
<proteinExistence type="predicted"/>
<evidence type="ECO:0000313" key="2">
    <source>
        <dbReference type="Proteomes" id="UP000001514"/>
    </source>
</evidence>
<dbReference type="Gramene" id="EFJ19707">
    <property type="protein sequence ID" value="EFJ19707"/>
    <property type="gene ID" value="SELMODRAFT_418911"/>
</dbReference>
<protein>
    <submittedName>
        <fullName evidence="1">Uncharacterized protein</fullName>
    </submittedName>
</protein>
<keyword evidence="2" id="KW-1185">Reference proteome</keyword>
<dbReference type="InParanoid" id="D8S775"/>
<evidence type="ECO:0000313" key="1">
    <source>
        <dbReference type="EMBL" id="EFJ19707.1"/>
    </source>
</evidence>
<dbReference type="Proteomes" id="UP000001514">
    <property type="component" value="Unassembled WGS sequence"/>
</dbReference>
<name>D8S775_SELML</name>
<dbReference type="AlphaFoldDB" id="D8S775"/>
<reference evidence="1 2" key="1">
    <citation type="journal article" date="2011" name="Science">
        <title>The Selaginella genome identifies genetic changes associated with the evolution of vascular plants.</title>
        <authorList>
            <person name="Banks J.A."/>
            <person name="Nishiyama T."/>
            <person name="Hasebe M."/>
            <person name="Bowman J.L."/>
            <person name="Gribskov M."/>
            <person name="dePamphilis C."/>
            <person name="Albert V.A."/>
            <person name="Aono N."/>
            <person name="Aoyama T."/>
            <person name="Ambrose B.A."/>
            <person name="Ashton N.W."/>
            <person name="Axtell M.J."/>
            <person name="Barker E."/>
            <person name="Barker M.S."/>
            <person name="Bennetzen J.L."/>
            <person name="Bonawitz N.D."/>
            <person name="Chapple C."/>
            <person name="Cheng C."/>
            <person name="Correa L.G."/>
            <person name="Dacre M."/>
            <person name="DeBarry J."/>
            <person name="Dreyer I."/>
            <person name="Elias M."/>
            <person name="Engstrom E.M."/>
            <person name="Estelle M."/>
            <person name="Feng L."/>
            <person name="Finet C."/>
            <person name="Floyd S.K."/>
            <person name="Frommer W.B."/>
            <person name="Fujita T."/>
            <person name="Gramzow L."/>
            <person name="Gutensohn M."/>
            <person name="Harholt J."/>
            <person name="Hattori M."/>
            <person name="Heyl A."/>
            <person name="Hirai T."/>
            <person name="Hiwatashi Y."/>
            <person name="Ishikawa M."/>
            <person name="Iwata M."/>
            <person name="Karol K.G."/>
            <person name="Koehler B."/>
            <person name="Kolukisaoglu U."/>
            <person name="Kubo M."/>
            <person name="Kurata T."/>
            <person name="Lalonde S."/>
            <person name="Li K."/>
            <person name="Li Y."/>
            <person name="Litt A."/>
            <person name="Lyons E."/>
            <person name="Manning G."/>
            <person name="Maruyama T."/>
            <person name="Michael T.P."/>
            <person name="Mikami K."/>
            <person name="Miyazaki S."/>
            <person name="Morinaga S."/>
            <person name="Murata T."/>
            <person name="Mueller-Roeber B."/>
            <person name="Nelson D.R."/>
            <person name="Obara M."/>
            <person name="Oguri Y."/>
            <person name="Olmstead R.G."/>
            <person name="Onodera N."/>
            <person name="Petersen B.L."/>
            <person name="Pils B."/>
            <person name="Prigge M."/>
            <person name="Rensing S.A."/>
            <person name="Riano-Pachon D.M."/>
            <person name="Roberts A.W."/>
            <person name="Sato Y."/>
            <person name="Scheller H.V."/>
            <person name="Schulz B."/>
            <person name="Schulz C."/>
            <person name="Shakirov E.V."/>
            <person name="Shibagaki N."/>
            <person name="Shinohara N."/>
            <person name="Shippen D.E."/>
            <person name="Soerensen I."/>
            <person name="Sotooka R."/>
            <person name="Sugimoto N."/>
            <person name="Sugita M."/>
            <person name="Sumikawa N."/>
            <person name="Tanurdzic M."/>
            <person name="Theissen G."/>
            <person name="Ulvskov P."/>
            <person name="Wakazuki S."/>
            <person name="Weng J.K."/>
            <person name="Willats W.W."/>
            <person name="Wipf D."/>
            <person name="Wolf P.G."/>
            <person name="Yang L."/>
            <person name="Zimmer A.D."/>
            <person name="Zhu Q."/>
            <person name="Mitros T."/>
            <person name="Hellsten U."/>
            <person name="Loque D."/>
            <person name="Otillar R."/>
            <person name="Salamov A."/>
            <person name="Schmutz J."/>
            <person name="Shapiro H."/>
            <person name="Lindquist E."/>
            <person name="Lucas S."/>
            <person name="Rokhsar D."/>
            <person name="Grigoriev I.V."/>
        </authorList>
    </citation>
    <scope>NUCLEOTIDE SEQUENCE [LARGE SCALE GENOMIC DNA]</scope>
</reference>
<dbReference type="KEGG" id="smo:SELMODRAFT_418911"/>
<dbReference type="EMBL" id="GL377605">
    <property type="protein sequence ID" value="EFJ19707.1"/>
    <property type="molecule type" value="Genomic_DNA"/>
</dbReference>